<gene>
    <name evidence="1" type="ORF">I5M19_07300</name>
</gene>
<evidence type="ECO:0000313" key="2">
    <source>
        <dbReference type="Proteomes" id="UP000613193"/>
    </source>
</evidence>
<evidence type="ECO:0000313" key="1">
    <source>
        <dbReference type="EMBL" id="MBK0379106.1"/>
    </source>
</evidence>
<sequence length="91" mass="10122">MLRINVPTTSSVPLSQSLFDRYNLPHPLNGTDMEISGDMVLIFENEQQAVKYLDELEDSASSVDDDSTEKNILNALITAVNNDTFVRAYLG</sequence>
<proteinExistence type="predicted"/>
<comment type="caution">
    <text evidence="1">The sequence shown here is derived from an EMBL/GenBank/DDBJ whole genome shotgun (WGS) entry which is preliminary data.</text>
</comment>
<dbReference type="EMBL" id="JAEHFW010000001">
    <property type="protein sequence ID" value="MBK0379106.1"/>
    <property type="molecule type" value="Genomic_DNA"/>
</dbReference>
<name>A0A934PTZ0_9SPHI</name>
<protein>
    <submittedName>
        <fullName evidence="1">Uncharacterized protein</fullName>
    </submittedName>
</protein>
<reference evidence="1" key="1">
    <citation type="submission" date="2020-12" db="EMBL/GenBank/DDBJ databases">
        <title>Bacterial novel species Mucilaginibacter sp. SD-g isolated from soil.</title>
        <authorList>
            <person name="Jung H.-Y."/>
        </authorList>
    </citation>
    <scope>NUCLEOTIDE SEQUENCE</scope>
    <source>
        <strain evidence="1">SD-g</strain>
    </source>
</reference>
<dbReference type="RefSeq" id="WP_200065546.1">
    <property type="nucleotide sequence ID" value="NZ_JAEHFW010000001.1"/>
</dbReference>
<accession>A0A934PTZ0</accession>
<keyword evidence="2" id="KW-1185">Reference proteome</keyword>
<dbReference type="Proteomes" id="UP000613193">
    <property type="component" value="Unassembled WGS sequence"/>
</dbReference>
<dbReference type="AlphaFoldDB" id="A0A934PTZ0"/>
<organism evidence="1 2">
    <name type="scientific">Mucilaginibacter segetis</name>
    <dbReference type="NCBI Taxonomy" id="2793071"/>
    <lineage>
        <taxon>Bacteria</taxon>
        <taxon>Pseudomonadati</taxon>
        <taxon>Bacteroidota</taxon>
        <taxon>Sphingobacteriia</taxon>
        <taxon>Sphingobacteriales</taxon>
        <taxon>Sphingobacteriaceae</taxon>
        <taxon>Mucilaginibacter</taxon>
    </lineage>
</organism>